<dbReference type="Pfam" id="PF13679">
    <property type="entry name" value="Methyltransf_32"/>
    <property type="match status" value="1"/>
</dbReference>
<accession>A0A433RRE7</accession>
<evidence type="ECO:0000313" key="3">
    <source>
        <dbReference type="Proteomes" id="UP000288623"/>
    </source>
</evidence>
<gene>
    <name evidence="2" type="ORF">QI30_15175</name>
</gene>
<proteinExistence type="predicted"/>
<organism evidence="2 3">
    <name type="scientific">Candidatus Kurthia intestinigallinarum</name>
    <dbReference type="NCBI Taxonomy" id="1562256"/>
    <lineage>
        <taxon>Bacteria</taxon>
        <taxon>Bacillati</taxon>
        <taxon>Bacillota</taxon>
        <taxon>Bacilli</taxon>
        <taxon>Bacillales</taxon>
        <taxon>Caryophanaceae</taxon>
        <taxon>Kurthia</taxon>
    </lineage>
</organism>
<protein>
    <submittedName>
        <fullName evidence="2">SAM-dependent methyltransferase</fullName>
    </submittedName>
</protein>
<dbReference type="PANTHER" id="PTHR13369">
    <property type="match status" value="1"/>
</dbReference>
<dbReference type="GO" id="GO:0005737">
    <property type="term" value="C:cytoplasm"/>
    <property type="evidence" value="ECO:0007669"/>
    <property type="project" value="TreeGrafter"/>
</dbReference>
<dbReference type="Proteomes" id="UP000288623">
    <property type="component" value="Unassembled WGS sequence"/>
</dbReference>
<keyword evidence="2" id="KW-0808">Transferase</keyword>
<evidence type="ECO:0000313" key="2">
    <source>
        <dbReference type="EMBL" id="RUS53194.1"/>
    </source>
</evidence>
<dbReference type="GO" id="GO:0008168">
    <property type="term" value="F:methyltransferase activity"/>
    <property type="evidence" value="ECO:0007669"/>
    <property type="project" value="UniProtKB-KW"/>
</dbReference>
<dbReference type="CDD" id="cd02440">
    <property type="entry name" value="AdoMet_MTases"/>
    <property type="match status" value="1"/>
</dbReference>
<dbReference type="InterPro" id="IPR025714">
    <property type="entry name" value="Methyltranfer_dom"/>
</dbReference>
<dbReference type="EMBL" id="JTFC01000039">
    <property type="protein sequence ID" value="RUS53194.1"/>
    <property type="molecule type" value="Genomic_DNA"/>
</dbReference>
<reference evidence="2 3" key="1">
    <citation type="submission" date="2014-11" db="EMBL/GenBank/DDBJ databases">
        <title>Genome sequence and analysis of novel Kurthia sp.</title>
        <authorList>
            <person name="Lawson J.N."/>
            <person name="Gonzalez J.E."/>
            <person name="Rinauldi L."/>
            <person name="Xuan Z."/>
            <person name="Firman A."/>
            <person name="Shaddox L."/>
            <person name="Trudeau A."/>
            <person name="Shah S."/>
            <person name="Reiman D."/>
        </authorList>
    </citation>
    <scope>NUCLEOTIDE SEQUENCE [LARGE SCALE GENOMIC DNA]</scope>
    <source>
        <strain evidence="2 3">3B1D</strain>
    </source>
</reference>
<keyword evidence="2" id="KW-0489">Methyltransferase</keyword>
<evidence type="ECO:0000259" key="1">
    <source>
        <dbReference type="Pfam" id="PF13679"/>
    </source>
</evidence>
<keyword evidence="3" id="KW-1185">Reference proteome</keyword>
<comment type="caution">
    <text evidence="2">The sequence shown here is derived from an EMBL/GenBank/DDBJ whole genome shotgun (WGS) entry which is preliminary data.</text>
</comment>
<dbReference type="SUPFAM" id="SSF53335">
    <property type="entry name" value="S-adenosyl-L-methionine-dependent methyltransferases"/>
    <property type="match status" value="1"/>
</dbReference>
<dbReference type="InterPro" id="IPR029063">
    <property type="entry name" value="SAM-dependent_MTases_sf"/>
</dbReference>
<dbReference type="Gene3D" id="3.40.50.150">
    <property type="entry name" value="Vaccinia Virus protein VP39"/>
    <property type="match status" value="1"/>
</dbReference>
<dbReference type="OrthoDB" id="5502211at2"/>
<name>A0A433RRE7_9BACL</name>
<dbReference type="PANTHER" id="PTHR13369:SF3">
    <property type="entry name" value="METHYLTRANSFERASE DOMAIN-CONTAINING PROTEIN"/>
    <property type="match status" value="1"/>
</dbReference>
<sequence length="386" mass="44679">MEFQEMKQALIKRLLNKQLVSATISQPRMKSNEVKRVKLKPIELKGTYHIQLEYQYERILKHDNIELHLIEAKINELFEDFRQFQGDFETESVQVQLSKKNKVLIKTTANATAKKANLSHNRKKNYLLDPETPYPFLIRLGVQSPEGKVKKQKYDKFKQINRFIEFIHDSLEYLPKDRTIRILDFGSGKSYLTFALYHYLKVEQGLDIRVTGLDLKKEVIEECAQIATDLQYDSLEFLVGDINDYNDESSVDMVVTLHACDVATDMALSRAVKWGAKVILSVPCCQHELNNQINSSPLDIMLQHGLIKERFSALATDSIRAEILSLVGYDAQLMEFIDMSHTPKNILIRAYYTGKKPSDEQLARYHAFTNFLSATPFLEKELHHLF</sequence>
<feature type="domain" description="Methyltransferase" evidence="1">
    <location>
        <begin position="155"/>
        <end position="292"/>
    </location>
</feature>
<dbReference type="GO" id="GO:0032259">
    <property type="term" value="P:methylation"/>
    <property type="evidence" value="ECO:0007669"/>
    <property type="project" value="UniProtKB-KW"/>
</dbReference>
<dbReference type="RefSeq" id="WP_126991450.1">
    <property type="nucleotide sequence ID" value="NZ_JTFC01000039.1"/>
</dbReference>
<dbReference type="AlphaFoldDB" id="A0A433RRE7"/>